<evidence type="ECO:0000256" key="5">
    <source>
        <dbReference type="ARBA" id="ARBA00023136"/>
    </source>
</evidence>
<dbReference type="Pfam" id="PF01943">
    <property type="entry name" value="Polysacc_synt"/>
    <property type="match status" value="1"/>
</dbReference>
<feature type="transmembrane region" description="Helical" evidence="6">
    <location>
        <begin position="387"/>
        <end position="406"/>
    </location>
</feature>
<feature type="transmembrane region" description="Helical" evidence="6">
    <location>
        <begin position="475"/>
        <end position="497"/>
    </location>
</feature>
<feature type="transmembrane region" description="Helical" evidence="6">
    <location>
        <begin position="12"/>
        <end position="34"/>
    </location>
</feature>
<feature type="transmembrane region" description="Helical" evidence="6">
    <location>
        <begin position="250"/>
        <end position="269"/>
    </location>
</feature>
<feature type="transmembrane region" description="Helical" evidence="6">
    <location>
        <begin position="156"/>
        <end position="176"/>
    </location>
</feature>
<keyword evidence="2" id="KW-1003">Cell membrane</keyword>
<gene>
    <name evidence="7" type="primary">spoVB</name>
    <name evidence="7" type="ORF">GCM10008935_09970</name>
</gene>
<evidence type="ECO:0000313" key="8">
    <source>
        <dbReference type="Proteomes" id="UP001500740"/>
    </source>
</evidence>
<dbReference type="InterPro" id="IPR002797">
    <property type="entry name" value="Polysacc_synth"/>
</dbReference>
<feature type="transmembrane region" description="Helical" evidence="6">
    <location>
        <begin position="125"/>
        <end position="144"/>
    </location>
</feature>
<dbReference type="InterPro" id="IPR014249">
    <property type="entry name" value="Spore_V_B"/>
</dbReference>
<feature type="transmembrane region" description="Helical" evidence="6">
    <location>
        <begin position="446"/>
        <end position="463"/>
    </location>
</feature>
<keyword evidence="5 6" id="KW-0472">Membrane</keyword>
<proteinExistence type="predicted"/>
<feature type="transmembrane region" description="Helical" evidence="6">
    <location>
        <begin position="182"/>
        <end position="204"/>
    </location>
</feature>
<dbReference type="InterPro" id="IPR024923">
    <property type="entry name" value="PG_synth_SpoVB"/>
</dbReference>
<dbReference type="InterPro" id="IPR050833">
    <property type="entry name" value="Poly_Biosynth_Transport"/>
</dbReference>
<comment type="caution">
    <text evidence="7">The sequence shown here is derived from an EMBL/GenBank/DDBJ whole genome shotgun (WGS) entry which is preliminary data.</text>
</comment>
<keyword evidence="3 6" id="KW-0812">Transmembrane</keyword>
<dbReference type="EMBL" id="BAAACZ010000009">
    <property type="protein sequence ID" value="GAA0457032.1"/>
    <property type="molecule type" value="Genomic_DNA"/>
</dbReference>
<dbReference type="CDD" id="cd13124">
    <property type="entry name" value="MATE_SpoVB_like"/>
    <property type="match status" value="1"/>
</dbReference>
<keyword evidence="8" id="KW-1185">Reference proteome</keyword>
<evidence type="ECO:0000256" key="1">
    <source>
        <dbReference type="ARBA" id="ARBA00004651"/>
    </source>
</evidence>
<feature type="transmembrane region" description="Helical" evidence="6">
    <location>
        <begin position="40"/>
        <end position="63"/>
    </location>
</feature>
<dbReference type="PANTHER" id="PTHR30250">
    <property type="entry name" value="PST FAMILY PREDICTED COLANIC ACID TRANSPORTER"/>
    <property type="match status" value="1"/>
</dbReference>
<name>A0ABP3JKW3_9BACI</name>
<dbReference type="RefSeq" id="WP_343782197.1">
    <property type="nucleotide sequence ID" value="NZ_BAAACZ010000009.1"/>
</dbReference>
<dbReference type="PANTHER" id="PTHR30250:SF24">
    <property type="entry name" value="STAGE V SPORULATION PROTEIN B"/>
    <property type="match status" value="1"/>
</dbReference>
<sequence length="513" mass="56796">MSKQTFIKGAIILIVAGMISRLLGFVNRIVLARLLGEEGIGIYMLTLPALFLMITLSQIGIPVAVSKLVAEANTENNKQKINQILALSFTITISLSILLTTLFIFTAPFVSTYLILDDRTYTPMLMISPIIIIIAISAVLRGYFQGLQNMKPQATAQVIEQVVRIVFVVIIVKVMLPYGITYAAAGAMVSIVIGELISLIYMYYCFKKHKTSIIELGVNVAHQKMRSTLNSILHIALPTAGTKLIGSTTYFLEPILVSQSLVIAGYTIAESTKLYGQLTGYVLPLLLLPTFITHSLSVALIPSISEANALNHHQTVHYRIRQALRLSFASGGIATIVFLLLAPVILQLMYGNDNGAQFLMFMAPFFLLLYFQAPLQAALQALDYAKHAMINSLIGAIVKLGILWLLATKPSFGIDGVVISIVVGVLVVTFLHFITLYKLIKFRMPFWLSLRMILLIVIVYFMGSQMTTMFMANNPLVSTITIITSLLILYIIGLFLFKIVSKDEWEQLKQGRF</sequence>
<reference evidence="8" key="1">
    <citation type="journal article" date="2019" name="Int. J. Syst. Evol. Microbiol.">
        <title>The Global Catalogue of Microorganisms (GCM) 10K type strain sequencing project: providing services to taxonomists for standard genome sequencing and annotation.</title>
        <authorList>
            <consortium name="The Broad Institute Genomics Platform"/>
            <consortium name="The Broad Institute Genome Sequencing Center for Infectious Disease"/>
            <person name="Wu L."/>
            <person name="Ma J."/>
        </authorList>
    </citation>
    <scope>NUCLEOTIDE SEQUENCE [LARGE SCALE GENOMIC DNA]</scope>
    <source>
        <strain evidence="8">JCM 14193</strain>
    </source>
</reference>
<evidence type="ECO:0000256" key="6">
    <source>
        <dbReference type="SAM" id="Phobius"/>
    </source>
</evidence>
<accession>A0ABP3JKW3</accession>
<dbReference type="NCBIfam" id="TIGR02900">
    <property type="entry name" value="spore_V_B"/>
    <property type="match status" value="1"/>
</dbReference>
<comment type="subcellular location">
    <subcellularLocation>
        <location evidence="1">Cell membrane</location>
        <topology evidence="1">Multi-pass membrane protein</topology>
    </subcellularLocation>
</comment>
<feature type="transmembrane region" description="Helical" evidence="6">
    <location>
        <begin position="412"/>
        <end position="434"/>
    </location>
</feature>
<evidence type="ECO:0000313" key="7">
    <source>
        <dbReference type="EMBL" id="GAA0457032.1"/>
    </source>
</evidence>
<feature type="transmembrane region" description="Helical" evidence="6">
    <location>
        <begin position="326"/>
        <end position="350"/>
    </location>
</feature>
<protein>
    <submittedName>
        <fullName evidence="7">Stage V sporulation protein B</fullName>
    </submittedName>
</protein>
<feature type="transmembrane region" description="Helical" evidence="6">
    <location>
        <begin position="84"/>
        <end position="105"/>
    </location>
</feature>
<evidence type="ECO:0000256" key="2">
    <source>
        <dbReference type="ARBA" id="ARBA00022475"/>
    </source>
</evidence>
<dbReference type="PIRSF" id="PIRSF038958">
    <property type="entry name" value="PG_synth_SpoVB"/>
    <property type="match status" value="1"/>
</dbReference>
<keyword evidence="4 6" id="KW-1133">Transmembrane helix</keyword>
<feature type="transmembrane region" description="Helical" evidence="6">
    <location>
        <begin position="281"/>
        <end position="305"/>
    </location>
</feature>
<feature type="transmembrane region" description="Helical" evidence="6">
    <location>
        <begin position="356"/>
        <end position="375"/>
    </location>
</feature>
<organism evidence="7 8">
    <name type="scientific">Alkalibacillus silvisoli</name>
    <dbReference type="NCBI Taxonomy" id="392823"/>
    <lineage>
        <taxon>Bacteria</taxon>
        <taxon>Bacillati</taxon>
        <taxon>Bacillota</taxon>
        <taxon>Bacilli</taxon>
        <taxon>Bacillales</taxon>
        <taxon>Bacillaceae</taxon>
        <taxon>Alkalibacillus</taxon>
    </lineage>
</organism>
<dbReference type="Proteomes" id="UP001500740">
    <property type="component" value="Unassembled WGS sequence"/>
</dbReference>
<evidence type="ECO:0000256" key="4">
    <source>
        <dbReference type="ARBA" id="ARBA00022989"/>
    </source>
</evidence>
<evidence type="ECO:0000256" key="3">
    <source>
        <dbReference type="ARBA" id="ARBA00022692"/>
    </source>
</evidence>